<protein>
    <submittedName>
        <fullName evidence="2">DUF2474 family protein</fullName>
    </submittedName>
</protein>
<reference evidence="2 3" key="1">
    <citation type="submission" date="2020-07" db="EMBL/GenBank/DDBJ databases">
        <title>Taxonomic revisions and descriptions of new bacterial species based on genomic comparisons in the high-G+C-content subgroup of the family Alcaligenaceae.</title>
        <authorList>
            <person name="Szabo A."/>
            <person name="Felfoldi T."/>
        </authorList>
    </citation>
    <scope>NUCLEOTIDE SEQUENCE [LARGE SCALE GENOMIC DNA]</scope>
    <source>
        <strain evidence="2 3">DSM 25667</strain>
    </source>
</reference>
<accession>A0A853H690</accession>
<dbReference type="Pfam" id="PF10617">
    <property type="entry name" value="DUF2474"/>
    <property type="match status" value="1"/>
</dbReference>
<dbReference type="AlphaFoldDB" id="A0A853H690"/>
<dbReference type="Proteomes" id="UP000554144">
    <property type="component" value="Unassembled WGS sequence"/>
</dbReference>
<evidence type="ECO:0000313" key="2">
    <source>
        <dbReference type="EMBL" id="NYT86033.1"/>
    </source>
</evidence>
<keyword evidence="1" id="KW-0472">Membrane</keyword>
<gene>
    <name evidence="2" type="ORF">H0A62_10500</name>
</gene>
<feature type="transmembrane region" description="Helical" evidence="1">
    <location>
        <begin position="14"/>
        <end position="35"/>
    </location>
</feature>
<comment type="caution">
    <text evidence="2">The sequence shown here is derived from an EMBL/GenBank/DDBJ whole genome shotgun (WGS) entry which is preliminary data.</text>
</comment>
<proteinExistence type="predicted"/>
<sequence>MEQVERKRLWAKRLAWMLGIWLASIAALGLAAYLLRLVMNAVGMTA</sequence>
<keyword evidence="1" id="KW-1133">Transmembrane helix</keyword>
<keyword evidence="1" id="KW-0812">Transmembrane</keyword>
<organism evidence="2 3">
    <name type="scientific">Pollutimonas harenae</name>
    <dbReference type="NCBI Taxonomy" id="657015"/>
    <lineage>
        <taxon>Bacteria</taxon>
        <taxon>Pseudomonadati</taxon>
        <taxon>Pseudomonadota</taxon>
        <taxon>Betaproteobacteria</taxon>
        <taxon>Burkholderiales</taxon>
        <taxon>Alcaligenaceae</taxon>
        <taxon>Pollutimonas</taxon>
    </lineage>
</organism>
<dbReference type="EMBL" id="JACCEV010000002">
    <property type="protein sequence ID" value="NYT86033.1"/>
    <property type="molecule type" value="Genomic_DNA"/>
</dbReference>
<keyword evidence="3" id="KW-1185">Reference proteome</keyword>
<evidence type="ECO:0000256" key="1">
    <source>
        <dbReference type="SAM" id="Phobius"/>
    </source>
</evidence>
<dbReference type="RefSeq" id="WP_130039573.1">
    <property type="nucleotide sequence ID" value="NZ_JACCEV010000002.1"/>
</dbReference>
<evidence type="ECO:0000313" key="3">
    <source>
        <dbReference type="Proteomes" id="UP000554144"/>
    </source>
</evidence>
<dbReference type="InterPro" id="IPR018895">
    <property type="entry name" value="DUF2474"/>
</dbReference>
<name>A0A853H690_9BURK</name>